<dbReference type="GO" id="GO:1990281">
    <property type="term" value="C:efflux pump complex"/>
    <property type="evidence" value="ECO:0007669"/>
    <property type="project" value="TreeGrafter"/>
</dbReference>
<feature type="region of interest" description="Disordered" evidence="9">
    <location>
        <begin position="118"/>
        <end position="297"/>
    </location>
</feature>
<dbReference type="InterPro" id="IPR003423">
    <property type="entry name" value="OMP_efflux"/>
</dbReference>
<dbReference type="RefSeq" id="WP_268610644.1">
    <property type="nucleotide sequence ID" value="NZ_CP113797.1"/>
</dbReference>
<evidence type="ECO:0000256" key="3">
    <source>
        <dbReference type="ARBA" id="ARBA00022448"/>
    </source>
</evidence>
<feature type="compositionally biased region" description="Basic and acidic residues" evidence="9">
    <location>
        <begin position="213"/>
        <end position="223"/>
    </location>
</feature>
<keyword evidence="8" id="KW-0175">Coiled coil</keyword>
<keyword evidence="11" id="KW-1185">Reference proteome</keyword>
<evidence type="ECO:0000256" key="5">
    <source>
        <dbReference type="ARBA" id="ARBA00022692"/>
    </source>
</evidence>
<dbReference type="Pfam" id="PF02321">
    <property type="entry name" value="OEP"/>
    <property type="match status" value="2"/>
</dbReference>
<keyword evidence="3" id="KW-0813">Transport</keyword>
<comment type="similarity">
    <text evidence="2">Belongs to the outer membrane factor (OMF) (TC 1.B.17) family.</text>
</comment>
<gene>
    <name evidence="10" type="ORF">OXH18_01410</name>
</gene>
<evidence type="ECO:0000256" key="1">
    <source>
        <dbReference type="ARBA" id="ARBA00004442"/>
    </source>
</evidence>
<organism evidence="10 11">
    <name type="scientific">Thermocoleostomius sinensis A174</name>
    <dbReference type="NCBI Taxonomy" id="2016057"/>
    <lineage>
        <taxon>Bacteria</taxon>
        <taxon>Bacillati</taxon>
        <taxon>Cyanobacteriota</taxon>
        <taxon>Cyanophyceae</taxon>
        <taxon>Oculatellales</taxon>
        <taxon>Oculatellaceae</taxon>
        <taxon>Thermocoleostomius</taxon>
    </lineage>
</organism>
<name>A0A9E8ZCE8_9CYAN</name>
<feature type="region of interest" description="Disordered" evidence="9">
    <location>
        <begin position="73"/>
        <end position="92"/>
    </location>
</feature>
<feature type="region of interest" description="Disordered" evidence="9">
    <location>
        <begin position="358"/>
        <end position="381"/>
    </location>
</feature>
<protein>
    <submittedName>
        <fullName evidence="10">TolC family protein</fullName>
    </submittedName>
</protein>
<comment type="subcellular location">
    <subcellularLocation>
        <location evidence="1">Cell outer membrane</location>
    </subcellularLocation>
</comment>
<reference evidence="10" key="1">
    <citation type="submission" date="2022-12" db="EMBL/GenBank/DDBJ databases">
        <title>Polyphasic identification of a Novel Hot-Spring Cyanobacterium Ocullathermofonsia sinensis gen nov. sp. nov. and Genomic Insights on its Adaptations to the Thermal Habitat.</title>
        <authorList>
            <person name="Daroch M."/>
            <person name="Tang J."/>
            <person name="Jiang Y."/>
        </authorList>
    </citation>
    <scope>NUCLEOTIDE SEQUENCE</scope>
    <source>
        <strain evidence="10">PKUAC-SCTA174</strain>
    </source>
</reference>
<feature type="compositionally biased region" description="Acidic residues" evidence="9">
    <location>
        <begin position="121"/>
        <end position="130"/>
    </location>
</feature>
<feature type="compositionally biased region" description="Acidic residues" evidence="9">
    <location>
        <begin position="247"/>
        <end position="271"/>
    </location>
</feature>
<dbReference type="GO" id="GO:0015288">
    <property type="term" value="F:porin activity"/>
    <property type="evidence" value="ECO:0007669"/>
    <property type="project" value="TreeGrafter"/>
</dbReference>
<feature type="region of interest" description="Disordered" evidence="9">
    <location>
        <begin position="28"/>
        <end position="68"/>
    </location>
</feature>
<proteinExistence type="inferred from homology"/>
<evidence type="ECO:0000256" key="8">
    <source>
        <dbReference type="SAM" id="Coils"/>
    </source>
</evidence>
<dbReference type="GO" id="GO:0015562">
    <property type="term" value="F:efflux transmembrane transporter activity"/>
    <property type="evidence" value="ECO:0007669"/>
    <property type="project" value="InterPro"/>
</dbReference>
<evidence type="ECO:0000256" key="7">
    <source>
        <dbReference type="ARBA" id="ARBA00023237"/>
    </source>
</evidence>
<feature type="compositionally biased region" description="Pro residues" evidence="9">
    <location>
        <begin position="224"/>
        <end position="234"/>
    </location>
</feature>
<feature type="compositionally biased region" description="Polar residues" evidence="9">
    <location>
        <begin position="28"/>
        <end position="41"/>
    </location>
</feature>
<evidence type="ECO:0000256" key="4">
    <source>
        <dbReference type="ARBA" id="ARBA00022452"/>
    </source>
</evidence>
<keyword evidence="6" id="KW-0472">Membrane</keyword>
<accession>A0A9E8ZCE8</accession>
<dbReference type="AlphaFoldDB" id="A0A9E8ZCE8"/>
<keyword evidence="5" id="KW-0812">Transmembrane</keyword>
<evidence type="ECO:0000256" key="6">
    <source>
        <dbReference type="ARBA" id="ARBA00023136"/>
    </source>
</evidence>
<evidence type="ECO:0000313" key="10">
    <source>
        <dbReference type="EMBL" id="WAL60684.1"/>
    </source>
</evidence>
<feature type="compositionally biased region" description="Low complexity" evidence="9">
    <location>
        <begin position="164"/>
        <end position="176"/>
    </location>
</feature>
<evidence type="ECO:0000256" key="9">
    <source>
        <dbReference type="SAM" id="MobiDB-lite"/>
    </source>
</evidence>
<evidence type="ECO:0000313" key="11">
    <source>
        <dbReference type="Proteomes" id="UP001163152"/>
    </source>
</evidence>
<dbReference type="PANTHER" id="PTHR30026">
    <property type="entry name" value="OUTER MEMBRANE PROTEIN TOLC"/>
    <property type="match status" value="1"/>
</dbReference>
<dbReference type="EMBL" id="CP113797">
    <property type="protein sequence ID" value="WAL60684.1"/>
    <property type="molecule type" value="Genomic_DNA"/>
</dbReference>
<dbReference type="SUPFAM" id="SSF56954">
    <property type="entry name" value="Outer membrane efflux proteins (OEP)"/>
    <property type="match status" value="1"/>
</dbReference>
<dbReference type="InterPro" id="IPR051906">
    <property type="entry name" value="TolC-like"/>
</dbReference>
<sequence>MSSSSPLVAVGITTIVFLGTAVPAQSYQAEADAANQTSNNAVEKASSPRSHHRQPSSLRSTNQSASAETIREVNWTHTPPTEPSEEPVAKPRQAVATPLIKLFIGTSESGTAVPLTAQVTSEDELQESDGEAPAAPLEEPTEESEPPALPRVDPSNTIDPPGQPETLTPETPTPETLPRDTPSEPEVEPPVAPVAPIDSTDSVDSPDPSLDQPADRLEDREDPAPLPDPEPFPETPELEPSAPAPTDLDEAVEEESEDLETEEIEAIEDDNLIQPSDPRGATPDYLNPDANPLSFPTTPEEVELVGTQPLTLEQAIELGIRNSADLQAVRLELEQQRAALREAEAANYPTVSAGVESEYGASESVNPVRENPLDPNSDTRVETPVSRSLVLGGALTVEYSLYTSGRRSAAIQAAERRVRLQELQIESETEDLILQITRDYYDLQEADEEVQIFRASLEEAERSLRDAEALERAGVGTRFDVLQAQVDVANALQNLRNQESDQEIARRQLAERLNLNQTITLAAADPIEIAGEWELDLEETIVAAYRNRAELEQLLVQREIGERNRREALAALGPQVTVSTRYALTNTLATDPDSPQEDAGFLSNFTATLGVSVPLYDGGAARSRARQAEAAIAIAETNFANQRDQIRFQVEQAYSQLNSNFENIQTTDLAVQQAIEALRLARLRFQAGVGTQTDVLQAQTALTQARFNNLQAILNYNRALATLRRQVSNFPDGELNEVP</sequence>
<dbReference type="GO" id="GO:0009279">
    <property type="term" value="C:cell outer membrane"/>
    <property type="evidence" value="ECO:0007669"/>
    <property type="project" value="UniProtKB-SubCell"/>
</dbReference>
<feature type="coiled-coil region" evidence="8">
    <location>
        <begin position="411"/>
        <end position="512"/>
    </location>
</feature>
<dbReference type="PANTHER" id="PTHR30026:SF21">
    <property type="entry name" value="SLR1270 PROTEIN"/>
    <property type="match status" value="1"/>
</dbReference>
<dbReference type="Proteomes" id="UP001163152">
    <property type="component" value="Chromosome"/>
</dbReference>
<keyword evidence="7" id="KW-0998">Cell outer membrane</keyword>
<feature type="compositionally biased region" description="Low complexity" evidence="9">
    <location>
        <begin position="194"/>
        <end position="212"/>
    </location>
</feature>
<dbReference type="KEGG" id="tsin:OXH18_01410"/>
<evidence type="ECO:0000256" key="2">
    <source>
        <dbReference type="ARBA" id="ARBA00007613"/>
    </source>
</evidence>
<dbReference type="Gene3D" id="1.20.1600.10">
    <property type="entry name" value="Outer membrane efflux proteins (OEP)"/>
    <property type="match status" value="1"/>
</dbReference>
<keyword evidence="4" id="KW-1134">Transmembrane beta strand</keyword>